<feature type="compositionally biased region" description="Low complexity" evidence="1">
    <location>
        <begin position="94"/>
        <end position="105"/>
    </location>
</feature>
<keyword evidence="3" id="KW-1185">Reference proteome</keyword>
<feature type="compositionally biased region" description="Low complexity" evidence="1">
    <location>
        <begin position="402"/>
        <end position="429"/>
    </location>
</feature>
<evidence type="ECO:0000313" key="3">
    <source>
        <dbReference type="Proteomes" id="UP001465976"/>
    </source>
</evidence>
<name>A0ABR3F4X3_9AGAR</name>
<reference evidence="2 3" key="1">
    <citation type="submission" date="2024-02" db="EMBL/GenBank/DDBJ databases">
        <title>A draft genome for the cacao thread blight pathogen Marasmius crinis-equi.</title>
        <authorList>
            <person name="Cohen S.P."/>
            <person name="Baruah I.K."/>
            <person name="Amoako-Attah I."/>
            <person name="Bukari Y."/>
            <person name="Meinhardt L.W."/>
            <person name="Bailey B.A."/>
        </authorList>
    </citation>
    <scope>NUCLEOTIDE SEQUENCE [LARGE SCALE GENOMIC DNA]</scope>
    <source>
        <strain evidence="2 3">GH-76</strain>
    </source>
</reference>
<evidence type="ECO:0000313" key="2">
    <source>
        <dbReference type="EMBL" id="KAL0570216.1"/>
    </source>
</evidence>
<feature type="region of interest" description="Disordered" evidence="1">
    <location>
        <begin position="1"/>
        <end position="227"/>
    </location>
</feature>
<comment type="caution">
    <text evidence="2">The sequence shown here is derived from an EMBL/GenBank/DDBJ whole genome shotgun (WGS) entry which is preliminary data.</text>
</comment>
<feature type="compositionally biased region" description="Basic residues" evidence="1">
    <location>
        <begin position="164"/>
        <end position="180"/>
    </location>
</feature>
<feature type="region of interest" description="Disordered" evidence="1">
    <location>
        <begin position="402"/>
        <end position="513"/>
    </location>
</feature>
<feature type="compositionally biased region" description="Polar residues" evidence="1">
    <location>
        <begin position="310"/>
        <end position="322"/>
    </location>
</feature>
<feature type="region of interest" description="Disordered" evidence="1">
    <location>
        <begin position="287"/>
        <end position="361"/>
    </location>
</feature>
<evidence type="ECO:0000256" key="1">
    <source>
        <dbReference type="SAM" id="MobiDB-lite"/>
    </source>
</evidence>
<feature type="compositionally biased region" description="Polar residues" evidence="1">
    <location>
        <begin position="183"/>
        <end position="192"/>
    </location>
</feature>
<accession>A0ABR3F4X3</accession>
<feature type="compositionally biased region" description="Low complexity" evidence="1">
    <location>
        <begin position="57"/>
        <end position="68"/>
    </location>
</feature>
<protein>
    <submittedName>
        <fullName evidence="2">Uncharacterized protein</fullName>
    </submittedName>
</protein>
<organism evidence="2 3">
    <name type="scientific">Marasmius crinis-equi</name>
    <dbReference type="NCBI Taxonomy" id="585013"/>
    <lineage>
        <taxon>Eukaryota</taxon>
        <taxon>Fungi</taxon>
        <taxon>Dikarya</taxon>
        <taxon>Basidiomycota</taxon>
        <taxon>Agaricomycotina</taxon>
        <taxon>Agaricomycetes</taxon>
        <taxon>Agaricomycetidae</taxon>
        <taxon>Agaricales</taxon>
        <taxon>Marasmiineae</taxon>
        <taxon>Marasmiaceae</taxon>
        <taxon>Marasmius</taxon>
    </lineage>
</organism>
<feature type="compositionally biased region" description="Basic residues" evidence="1">
    <location>
        <begin position="134"/>
        <end position="148"/>
    </location>
</feature>
<feature type="compositionally biased region" description="Polar residues" evidence="1">
    <location>
        <begin position="329"/>
        <end position="345"/>
    </location>
</feature>
<dbReference type="Proteomes" id="UP001465976">
    <property type="component" value="Unassembled WGS sequence"/>
</dbReference>
<gene>
    <name evidence="2" type="ORF">V5O48_011753</name>
</gene>
<sequence>MRNQPPKISLGTARVSPKKKRSKINRERVTLDLVAQNQKVLQKKVDQIRKRASAHETSTPPSSSSLSSQNLQETALSELASSSGHPPECPPRTATPSAPTTSTTSVHLHEHHPQSQEFLLPDYDFPPPSSPTKPKSKPSRKRRKRAQKNKTAAEEAAGTVERWKKVKANSKVKTVTRGKGKSVEQNNAPKSPSTKRKLPALSTTMPKDSAKRTRLDTLPMPSDLDVGFTSIGGLERLRQQQQKPKSPVSFHETDFQPMQVDVGTSGAAGNAMDSKVSAAVFPSVQGRATATPTLTSAAAGNSVTRKTRNEAQATAAPSTSTRAFPANVPSASKTPQTAVAPSTGKSAPPAGANTHTRAAPKVATAPAIAQIATAAGPAPRTGAGTTLAAAVVPSVVPNAARIGGASAAAPIRRRTTAPTSTSSPSTRSTVPIGDTPQATSTRKAAPISNAAPGPRATATVQANPTIPNGAPQLPVVPSGIQPVQPTGPPTQPVDDNASGATPVTPSPGQPLDPAVMHQLMTNPTVAQFLLALSLGMAPNGNDGRGASGSGGSNV</sequence>
<proteinExistence type="predicted"/>
<dbReference type="EMBL" id="JBAHYK010000975">
    <property type="protein sequence ID" value="KAL0570216.1"/>
    <property type="molecule type" value="Genomic_DNA"/>
</dbReference>
<feature type="compositionally biased region" description="Polar residues" evidence="1">
    <location>
        <begin position="69"/>
        <end position="84"/>
    </location>
</feature>
<feature type="compositionally biased region" description="Low complexity" evidence="1">
    <location>
        <begin position="288"/>
        <end position="299"/>
    </location>
</feature>